<keyword evidence="10" id="KW-0067">ATP-binding</keyword>
<dbReference type="Proteomes" id="UP000005237">
    <property type="component" value="Unassembled WGS sequence"/>
</dbReference>
<comment type="caution">
    <text evidence="17">Lacks conserved residue(s) required for the propagation of feature annotation.</text>
</comment>
<evidence type="ECO:0000256" key="15">
    <source>
        <dbReference type="ARBA" id="ARBA00023170"/>
    </source>
</evidence>
<evidence type="ECO:0000313" key="21">
    <source>
        <dbReference type="EnsemblMetazoa" id="CJA07896a.1"/>
    </source>
</evidence>
<keyword evidence="8" id="KW-0547">Nucleotide-binding</keyword>
<dbReference type="PROSITE" id="PS50060">
    <property type="entry name" value="MAM_2"/>
    <property type="match status" value="1"/>
</dbReference>
<keyword evidence="16" id="KW-0325">Glycoprotein</keyword>
<keyword evidence="9" id="KW-0418">Kinase</keyword>
<proteinExistence type="predicted"/>
<accession>A0A8R1DNN3</accession>
<evidence type="ECO:0000256" key="6">
    <source>
        <dbReference type="ARBA" id="ARBA00022729"/>
    </source>
</evidence>
<evidence type="ECO:0000256" key="17">
    <source>
        <dbReference type="PROSITE-ProRule" id="PRU00124"/>
    </source>
</evidence>
<evidence type="ECO:0000259" key="20">
    <source>
        <dbReference type="PROSITE" id="PS50060"/>
    </source>
</evidence>
<dbReference type="Pfam" id="PF12810">
    <property type="entry name" value="ALK_LTK_GRD"/>
    <property type="match status" value="1"/>
</dbReference>
<keyword evidence="6 19" id="KW-0732">Signal</keyword>
<reference evidence="22" key="1">
    <citation type="submission" date="2010-08" db="EMBL/GenBank/DDBJ databases">
        <authorList>
            <consortium name="Caenorhabditis japonica Sequencing Consortium"/>
            <person name="Wilson R.K."/>
        </authorList>
    </citation>
    <scope>NUCLEOTIDE SEQUENCE [LARGE SCALE GENOMIC DNA]</scope>
    <source>
        <strain evidence="22">DF5081</strain>
    </source>
</reference>
<sequence>MKRKRLWSPAAILILIFHVAHTLLPSEEFDLDRYYAQRYVVEESVNRSTFYTVSQSKDEAFAKMAPLSPNCTFPGAVNEVPCDQLDENYCEYRKYHGKPWKTFEYRHDTCECNLDACEEQNDTLAATVLYPGCFCDRPKGAIQCDFRAACPQWEQTSNHENLTFGFFESRKFGSFLQAGSANDVFHKRTVSLISSVFRQSGLDCTLSFMRHFTQQSSSSKLAVRVHLESGQVQTLYEYSRGSPKAFSWIHVSVKMGSYSQPFRISIDCETGSSPKRKKQKSKEPWDDNDRTRPPFACGLANIQFDNCADIRDPLGKCSRGNQFLCSTDKNTRCLNDAQCDMKEDCEDGSDEMGCDDHKVLGSQCNFNNGRFCEGWEQVTRISDPMESQFEPTTKAPINAIGETPIWLLRIKSPSSRFAIQKEARKGAGSFLVYQSEEARKLSRRTSALVSSAFPRTNPIAYDKNSKYFETCKLRFYVCAKTYATTWHISIISKVKYPLDSGRISLYESRAFELSQLIQSPVCEWERILVKVPRQNGKFKLGIFVEHRYDRDDFFAIDDLSFSPSCFEKDVNESTWQIPNLLISTCGTTGFERPANCDQYRALDGQTDHFLKEDGTQEWTVPNTGFYLIEACGAAGGSIDKKDGDKGECLTLQVHLIENLALRMLIGHMGESPCITEQDDELRPASCAATSHPMRSRDAGAGGGGATLITVEANLWNVVVGGGAGASWGNDDIFGGYGASVIPVDIDGYCKRVCRSISHTDFQVDKNEHQCPDQKKNQSTVLGGFGGGGNTCGMIGGSGAGYLAGNPFGIGRERSGSSNVTANFSKEVEYYQAKKVGDGFIKISFCRKQCSPPSVCRFRKDEEYCGCPDGTEFTNSTDSCSCPLHCPSGASCQYRNFTSEPFCMCNNGKHIDDFDVDFCALRRIMGIGKLVVV</sequence>
<dbReference type="EC" id="2.7.10.1" evidence="2"/>
<dbReference type="InterPro" id="IPR050685">
    <property type="entry name" value="LDLR"/>
</dbReference>
<feature type="signal peptide" evidence="19">
    <location>
        <begin position="1"/>
        <end position="22"/>
    </location>
</feature>
<evidence type="ECO:0000313" key="22">
    <source>
        <dbReference type="Proteomes" id="UP000005237"/>
    </source>
</evidence>
<evidence type="ECO:0000256" key="18">
    <source>
        <dbReference type="SAM" id="MobiDB-lite"/>
    </source>
</evidence>
<comment type="subcellular location">
    <subcellularLocation>
        <location evidence="1">Cell membrane</location>
        <topology evidence="1">Single-pass type I membrane protein</topology>
    </subcellularLocation>
</comment>
<evidence type="ECO:0000256" key="5">
    <source>
        <dbReference type="ARBA" id="ARBA00022692"/>
    </source>
</evidence>
<dbReference type="GO" id="GO:0016192">
    <property type="term" value="P:vesicle-mediated transport"/>
    <property type="evidence" value="ECO:0007669"/>
    <property type="project" value="UniProtKB-ARBA"/>
</dbReference>
<keyword evidence="3" id="KW-1003">Cell membrane</keyword>
<dbReference type="InterPro" id="IPR013320">
    <property type="entry name" value="ConA-like_dom_sf"/>
</dbReference>
<name>A0A8R1DNN3_CAEJA</name>
<dbReference type="GO" id="GO:0005524">
    <property type="term" value="F:ATP binding"/>
    <property type="evidence" value="ECO:0007669"/>
    <property type="project" value="UniProtKB-KW"/>
</dbReference>
<dbReference type="PROSITE" id="PS50068">
    <property type="entry name" value="LDLRA_2"/>
    <property type="match status" value="1"/>
</dbReference>
<feature type="region of interest" description="Disordered" evidence="18">
    <location>
        <begin position="269"/>
        <end position="291"/>
    </location>
</feature>
<keyword evidence="13" id="KW-0829">Tyrosine-protein kinase</keyword>
<dbReference type="SMART" id="SM00192">
    <property type="entry name" value="LDLa"/>
    <property type="match status" value="1"/>
</dbReference>
<protein>
    <recommendedName>
        <fullName evidence="2">receptor protein-tyrosine kinase</fullName>
        <ecNumber evidence="2">2.7.10.1</ecNumber>
    </recommendedName>
</protein>
<feature type="disulfide bond" evidence="17">
    <location>
        <begin position="339"/>
        <end position="354"/>
    </location>
</feature>
<dbReference type="InterPro" id="IPR000998">
    <property type="entry name" value="MAM_dom"/>
</dbReference>
<keyword evidence="11" id="KW-1133">Transmembrane helix</keyword>
<evidence type="ECO:0000256" key="12">
    <source>
        <dbReference type="ARBA" id="ARBA00023136"/>
    </source>
</evidence>
<dbReference type="Gene3D" id="2.60.120.200">
    <property type="match status" value="2"/>
</dbReference>
<dbReference type="GO" id="GO:0005886">
    <property type="term" value="C:plasma membrane"/>
    <property type="evidence" value="ECO:0007669"/>
    <property type="project" value="UniProtKB-SubCell"/>
</dbReference>
<dbReference type="SUPFAM" id="SSF49899">
    <property type="entry name" value="Concanavalin A-like lectins/glucanases"/>
    <property type="match status" value="1"/>
</dbReference>
<dbReference type="InterPro" id="IPR036055">
    <property type="entry name" value="LDL_receptor-like_sf"/>
</dbReference>
<dbReference type="InterPro" id="IPR055163">
    <property type="entry name" value="ALK/LTK-like_GRD"/>
</dbReference>
<feature type="domain" description="MAM" evidence="20">
    <location>
        <begin position="135"/>
        <end position="299"/>
    </location>
</feature>
<evidence type="ECO:0000256" key="13">
    <source>
        <dbReference type="ARBA" id="ARBA00023137"/>
    </source>
</evidence>
<evidence type="ECO:0000256" key="9">
    <source>
        <dbReference type="ARBA" id="ARBA00022777"/>
    </source>
</evidence>
<evidence type="ECO:0000256" key="1">
    <source>
        <dbReference type="ARBA" id="ARBA00004251"/>
    </source>
</evidence>
<evidence type="ECO:0000256" key="16">
    <source>
        <dbReference type="ARBA" id="ARBA00023180"/>
    </source>
</evidence>
<evidence type="ECO:0000256" key="10">
    <source>
        <dbReference type="ARBA" id="ARBA00022840"/>
    </source>
</evidence>
<feature type="compositionally biased region" description="Basic and acidic residues" evidence="18">
    <location>
        <begin position="281"/>
        <end position="291"/>
    </location>
</feature>
<keyword evidence="15" id="KW-0675">Receptor</keyword>
<evidence type="ECO:0000256" key="8">
    <source>
        <dbReference type="ARBA" id="ARBA00022741"/>
    </source>
</evidence>
<evidence type="ECO:0000256" key="3">
    <source>
        <dbReference type="ARBA" id="ARBA00022475"/>
    </source>
</evidence>
<evidence type="ECO:0000256" key="4">
    <source>
        <dbReference type="ARBA" id="ARBA00022679"/>
    </source>
</evidence>
<keyword evidence="14 17" id="KW-1015">Disulfide bond</keyword>
<organism evidence="21 22">
    <name type="scientific">Caenorhabditis japonica</name>
    <dbReference type="NCBI Taxonomy" id="281687"/>
    <lineage>
        <taxon>Eukaryota</taxon>
        <taxon>Metazoa</taxon>
        <taxon>Ecdysozoa</taxon>
        <taxon>Nematoda</taxon>
        <taxon>Chromadorea</taxon>
        <taxon>Rhabditida</taxon>
        <taxon>Rhabditina</taxon>
        <taxon>Rhabditomorpha</taxon>
        <taxon>Rhabditoidea</taxon>
        <taxon>Rhabditidae</taxon>
        <taxon>Peloderinae</taxon>
        <taxon>Caenorhabditis</taxon>
    </lineage>
</organism>
<dbReference type="EnsemblMetazoa" id="CJA07896a.1">
    <property type="protein sequence ID" value="CJA07896a.1"/>
    <property type="gene ID" value="WBGene00127100"/>
</dbReference>
<evidence type="ECO:0000256" key="14">
    <source>
        <dbReference type="ARBA" id="ARBA00023157"/>
    </source>
</evidence>
<dbReference type="Pfam" id="PF00629">
    <property type="entry name" value="MAM"/>
    <property type="match status" value="1"/>
</dbReference>
<evidence type="ECO:0000256" key="2">
    <source>
        <dbReference type="ARBA" id="ARBA00011902"/>
    </source>
</evidence>
<evidence type="ECO:0000256" key="11">
    <source>
        <dbReference type="ARBA" id="ARBA00022989"/>
    </source>
</evidence>
<dbReference type="AlphaFoldDB" id="A0A8R1DNN3"/>
<feature type="chain" id="PRO_5035796985" description="receptor protein-tyrosine kinase" evidence="19">
    <location>
        <begin position="23"/>
        <end position="932"/>
    </location>
</feature>
<keyword evidence="5" id="KW-0812">Transmembrane</keyword>
<keyword evidence="22" id="KW-1185">Reference proteome</keyword>
<evidence type="ECO:0000256" key="7">
    <source>
        <dbReference type="ARBA" id="ARBA00022737"/>
    </source>
</evidence>
<dbReference type="Gene3D" id="4.10.400.10">
    <property type="entry name" value="Low-density Lipoprotein Receptor"/>
    <property type="match status" value="1"/>
</dbReference>
<dbReference type="PANTHER" id="PTHR24270">
    <property type="entry name" value="LOW-DENSITY LIPOPROTEIN RECEPTOR-RELATED"/>
    <property type="match status" value="1"/>
</dbReference>
<reference evidence="21" key="2">
    <citation type="submission" date="2022-06" db="UniProtKB">
        <authorList>
            <consortium name="EnsemblMetazoa"/>
        </authorList>
    </citation>
    <scope>IDENTIFICATION</scope>
    <source>
        <strain evidence="21">DF5081</strain>
    </source>
</reference>
<dbReference type="GO" id="GO:0004714">
    <property type="term" value="F:transmembrane receptor protein tyrosine kinase activity"/>
    <property type="evidence" value="ECO:0007669"/>
    <property type="project" value="UniProtKB-EC"/>
</dbReference>
<keyword evidence="4" id="KW-0808">Transferase</keyword>
<dbReference type="InterPro" id="IPR002172">
    <property type="entry name" value="LDrepeatLR_classA_rpt"/>
</dbReference>
<keyword evidence="7" id="KW-0677">Repeat</keyword>
<keyword evidence="12" id="KW-0472">Membrane</keyword>
<dbReference type="CDD" id="cd00112">
    <property type="entry name" value="LDLa"/>
    <property type="match status" value="1"/>
</dbReference>
<evidence type="ECO:0000256" key="19">
    <source>
        <dbReference type="SAM" id="SignalP"/>
    </source>
</evidence>